<name>A0AAE1FJY7_PETCI</name>
<protein>
    <recommendedName>
        <fullName evidence="1">DUF4789 domain-containing protein</fullName>
    </recommendedName>
</protein>
<evidence type="ECO:0000313" key="2">
    <source>
        <dbReference type="EMBL" id="KAK3875637.1"/>
    </source>
</evidence>
<keyword evidence="3" id="KW-1185">Reference proteome</keyword>
<organism evidence="2 3">
    <name type="scientific">Petrolisthes cinctipes</name>
    <name type="common">Flat porcelain crab</name>
    <dbReference type="NCBI Taxonomy" id="88211"/>
    <lineage>
        <taxon>Eukaryota</taxon>
        <taxon>Metazoa</taxon>
        <taxon>Ecdysozoa</taxon>
        <taxon>Arthropoda</taxon>
        <taxon>Crustacea</taxon>
        <taxon>Multicrustacea</taxon>
        <taxon>Malacostraca</taxon>
        <taxon>Eumalacostraca</taxon>
        <taxon>Eucarida</taxon>
        <taxon>Decapoda</taxon>
        <taxon>Pleocyemata</taxon>
        <taxon>Anomura</taxon>
        <taxon>Galatheoidea</taxon>
        <taxon>Porcellanidae</taxon>
        <taxon>Petrolisthes</taxon>
    </lineage>
</organism>
<accession>A0AAE1FJY7</accession>
<gene>
    <name evidence="2" type="ORF">Pcinc_019491</name>
</gene>
<dbReference type="InterPro" id="IPR031993">
    <property type="entry name" value="DUF4789"/>
</dbReference>
<comment type="caution">
    <text evidence="2">The sequence shown here is derived from an EMBL/GenBank/DDBJ whole genome shotgun (WGS) entry which is preliminary data.</text>
</comment>
<sequence>MRITFTDFFGWLFKKQRQQPTEPTTTNTVPTTTRVVPNLFVIGNRVQNVPRVPIVFNLHSITKFNTTPSSTTSSSATPSSSSEAVISRVVFPGEGRTSSIISHQQTNDDNSTSCVDQQHPALLTAIDQDTNSTDTCTLSAGQVMHNGTCKRLLAQETCVEGEWLVLAGNDNAECRPRPCPYGQLEYNGECVTPENTNVCGYGKILYVEMTGETYCDCEQGCIYDAFSGNCYARYEQGPCTFGNYLDRTVKSNCTTMECVPNECEVDGFISGRNDKACYRKMYSGFCESAYLLFHQVNQTVECAAMLLRNVFDVATLRTCPEGSLRDHLQQCRRVFHIPSDTSHPSMYGECSFGFLKDPRGICRRVHSILG</sequence>
<reference evidence="2" key="1">
    <citation type="submission" date="2023-10" db="EMBL/GenBank/DDBJ databases">
        <title>Genome assemblies of two species of porcelain crab, Petrolisthes cinctipes and Petrolisthes manimaculis (Anomura: Porcellanidae).</title>
        <authorList>
            <person name="Angst P."/>
        </authorList>
    </citation>
    <scope>NUCLEOTIDE SEQUENCE</scope>
    <source>
        <strain evidence="2">PB745_01</strain>
        <tissue evidence="2">Gill</tissue>
    </source>
</reference>
<evidence type="ECO:0000313" key="3">
    <source>
        <dbReference type="Proteomes" id="UP001286313"/>
    </source>
</evidence>
<dbReference type="Proteomes" id="UP001286313">
    <property type="component" value="Unassembled WGS sequence"/>
</dbReference>
<feature type="domain" description="DUF4789" evidence="1">
    <location>
        <begin position="199"/>
        <end position="286"/>
    </location>
</feature>
<dbReference type="PANTHER" id="PTHR21177:SF7">
    <property type="entry name" value="GH11627P"/>
    <property type="match status" value="1"/>
</dbReference>
<dbReference type="Pfam" id="PF16033">
    <property type="entry name" value="DUF4789"/>
    <property type="match status" value="1"/>
</dbReference>
<dbReference type="PANTHER" id="PTHR21177">
    <property type="entry name" value="IP06524P-RELATED"/>
    <property type="match status" value="1"/>
</dbReference>
<proteinExistence type="predicted"/>
<evidence type="ECO:0000259" key="1">
    <source>
        <dbReference type="Pfam" id="PF16033"/>
    </source>
</evidence>
<dbReference type="AlphaFoldDB" id="A0AAE1FJY7"/>
<dbReference type="EMBL" id="JAWQEG010001937">
    <property type="protein sequence ID" value="KAK3875637.1"/>
    <property type="molecule type" value="Genomic_DNA"/>
</dbReference>